<dbReference type="EMBL" id="BSYO01000018">
    <property type="protein sequence ID" value="GMH17496.1"/>
    <property type="molecule type" value="Genomic_DNA"/>
</dbReference>
<dbReference type="GO" id="GO:0032259">
    <property type="term" value="P:methylation"/>
    <property type="evidence" value="ECO:0007669"/>
    <property type="project" value="UniProtKB-KW"/>
</dbReference>
<evidence type="ECO:0000313" key="5">
    <source>
        <dbReference type="EMBL" id="GMH17496.1"/>
    </source>
</evidence>
<dbReference type="Gene3D" id="1.10.1200.270">
    <property type="entry name" value="Methyltransferase, alpha-helical capping domain"/>
    <property type="match status" value="1"/>
</dbReference>
<dbReference type="PANTHER" id="PTHR31009">
    <property type="entry name" value="S-ADENOSYL-L-METHIONINE:CARBOXYL METHYLTRANSFERASE FAMILY PROTEIN"/>
    <property type="match status" value="1"/>
</dbReference>
<dbReference type="SUPFAM" id="SSF53335">
    <property type="entry name" value="S-adenosyl-L-methionine-dependent methyltransferases"/>
    <property type="match status" value="1"/>
</dbReference>
<evidence type="ECO:0000256" key="4">
    <source>
        <dbReference type="ARBA" id="ARBA00022842"/>
    </source>
</evidence>
<evidence type="ECO:0000256" key="2">
    <source>
        <dbReference type="ARBA" id="ARBA00022679"/>
    </source>
</evidence>
<keyword evidence="4" id="KW-0460">Magnesium</keyword>
<keyword evidence="6" id="KW-1185">Reference proteome</keyword>
<keyword evidence="2" id="KW-0808">Transferase</keyword>
<keyword evidence="1" id="KW-0489">Methyltransferase</keyword>
<sequence>MARVLHVNGGAKEITYAKNSSAQKQILFLAKPFVEEALHEYFGGTQFPEKMIIADLGCSSGPNALTPALEIINVVHAQCQKRGRRLPEFMVFLNDLPGNDFNDVFTSLQQDFFSKLTEEEQCRVAGVPGSFYGRLFLSRSLHFVHSFSSLHWLSQVPPGLDAKSGAIQNKGKVYISKTSTKAVMDAYKQQFMTDFISFLKSRAEEVIPGGRMVLTFFGRMSKDPTAEEGFNHHTEMIAQSLMDMVFEGIIPEEKVDSFNLPCYAACTEEVKEIVEDEGSFVMDHLESMEVDVVDFEGDNVLLSRGERVARMLRVMLESILGYHFGMELMDDLFARHVDVVNGYLPTAYCKFTTFVLSLTRQ</sequence>
<protein>
    <submittedName>
        <fullName evidence="5">Uncharacterized protein</fullName>
    </submittedName>
</protein>
<dbReference type="AlphaFoldDB" id="A0AAD3SWV9"/>
<evidence type="ECO:0000313" key="6">
    <source>
        <dbReference type="Proteomes" id="UP001279734"/>
    </source>
</evidence>
<proteinExistence type="predicted"/>
<reference evidence="5" key="1">
    <citation type="submission" date="2023-05" db="EMBL/GenBank/DDBJ databases">
        <title>Nepenthes gracilis genome sequencing.</title>
        <authorList>
            <person name="Fukushima K."/>
        </authorList>
    </citation>
    <scope>NUCLEOTIDE SEQUENCE</scope>
    <source>
        <strain evidence="5">SING2019-196</strain>
    </source>
</reference>
<organism evidence="5 6">
    <name type="scientific">Nepenthes gracilis</name>
    <name type="common">Slender pitcher plant</name>
    <dbReference type="NCBI Taxonomy" id="150966"/>
    <lineage>
        <taxon>Eukaryota</taxon>
        <taxon>Viridiplantae</taxon>
        <taxon>Streptophyta</taxon>
        <taxon>Embryophyta</taxon>
        <taxon>Tracheophyta</taxon>
        <taxon>Spermatophyta</taxon>
        <taxon>Magnoliopsida</taxon>
        <taxon>eudicotyledons</taxon>
        <taxon>Gunneridae</taxon>
        <taxon>Pentapetalae</taxon>
        <taxon>Caryophyllales</taxon>
        <taxon>Nepenthaceae</taxon>
        <taxon>Nepenthes</taxon>
    </lineage>
</organism>
<accession>A0AAD3SWV9</accession>
<dbReference type="Gene3D" id="3.40.50.150">
    <property type="entry name" value="Vaccinia Virus protein VP39"/>
    <property type="match status" value="1"/>
</dbReference>
<dbReference type="GO" id="GO:0046872">
    <property type="term" value="F:metal ion binding"/>
    <property type="evidence" value="ECO:0007669"/>
    <property type="project" value="UniProtKB-KW"/>
</dbReference>
<keyword evidence="3" id="KW-0479">Metal-binding</keyword>
<dbReference type="InterPro" id="IPR029063">
    <property type="entry name" value="SAM-dependent_MTases_sf"/>
</dbReference>
<dbReference type="GO" id="GO:0008168">
    <property type="term" value="F:methyltransferase activity"/>
    <property type="evidence" value="ECO:0007669"/>
    <property type="project" value="UniProtKB-KW"/>
</dbReference>
<evidence type="ECO:0000256" key="1">
    <source>
        <dbReference type="ARBA" id="ARBA00022603"/>
    </source>
</evidence>
<dbReference type="Pfam" id="PF03492">
    <property type="entry name" value="Methyltransf_7"/>
    <property type="match status" value="1"/>
</dbReference>
<comment type="caution">
    <text evidence="5">The sequence shown here is derived from an EMBL/GenBank/DDBJ whole genome shotgun (WGS) entry which is preliminary data.</text>
</comment>
<dbReference type="InterPro" id="IPR005299">
    <property type="entry name" value="MeTrfase_7"/>
</dbReference>
<gene>
    <name evidence="5" type="ORF">Nepgr_019337</name>
</gene>
<dbReference type="InterPro" id="IPR042086">
    <property type="entry name" value="MeTrfase_capping"/>
</dbReference>
<evidence type="ECO:0000256" key="3">
    <source>
        <dbReference type="ARBA" id="ARBA00022723"/>
    </source>
</evidence>
<dbReference type="Proteomes" id="UP001279734">
    <property type="component" value="Unassembled WGS sequence"/>
</dbReference>
<name>A0AAD3SWV9_NEPGR</name>